<evidence type="ECO:0000259" key="2">
    <source>
        <dbReference type="Pfam" id="PF00248"/>
    </source>
</evidence>
<dbReference type="PANTHER" id="PTHR43364">
    <property type="entry name" value="NADH-SPECIFIC METHYLGLYOXAL REDUCTASE-RELATED"/>
    <property type="match status" value="1"/>
</dbReference>
<keyword evidence="4" id="KW-1185">Reference proteome</keyword>
<dbReference type="eggNOG" id="COG0667">
    <property type="taxonomic scope" value="Bacteria"/>
</dbReference>
<dbReference type="InterPro" id="IPR023210">
    <property type="entry name" value="NADP_OxRdtase_dom"/>
</dbReference>
<protein>
    <submittedName>
        <fullName evidence="3">Aldo/keto reductase</fullName>
    </submittedName>
</protein>
<organism evidence="3 4">
    <name type="scientific">Ktedonobacter racemifer DSM 44963</name>
    <dbReference type="NCBI Taxonomy" id="485913"/>
    <lineage>
        <taxon>Bacteria</taxon>
        <taxon>Bacillati</taxon>
        <taxon>Chloroflexota</taxon>
        <taxon>Ktedonobacteria</taxon>
        <taxon>Ktedonobacterales</taxon>
        <taxon>Ktedonobacteraceae</taxon>
        <taxon>Ktedonobacter</taxon>
    </lineage>
</organism>
<proteinExistence type="predicted"/>
<evidence type="ECO:0000256" key="1">
    <source>
        <dbReference type="ARBA" id="ARBA00023002"/>
    </source>
</evidence>
<dbReference type="EMBL" id="ADVG01000003">
    <property type="protein sequence ID" value="EFH83101.1"/>
    <property type="molecule type" value="Genomic_DNA"/>
</dbReference>
<dbReference type="Gene3D" id="3.20.20.100">
    <property type="entry name" value="NADP-dependent oxidoreductase domain"/>
    <property type="match status" value="1"/>
</dbReference>
<keyword evidence="1" id="KW-0560">Oxidoreductase</keyword>
<dbReference type="InterPro" id="IPR050523">
    <property type="entry name" value="AKR_Detox_Biosynth"/>
</dbReference>
<dbReference type="Pfam" id="PF00248">
    <property type="entry name" value="Aldo_ket_red"/>
    <property type="match status" value="1"/>
</dbReference>
<dbReference type="PANTHER" id="PTHR43364:SF4">
    <property type="entry name" value="NAD(P)-LINKED OXIDOREDUCTASE SUPERFAMILY PROTEIN"/>
    <property type="match status" value="1"/>
</dbReference>
<dbReference type="Proteomes" id="UP000004508">
    <property type="component" value="Unassembled WGS sequence"/>
</dbReference>
<accession>D6TXQ4</accession>
<reference evidence="3 4" key="1">
    <citation type="journal article" date="2011" name="Stand. Genomic Sci.">
        <title>Non-contiguous finished genome sequence and contextual data of the filamentous soil bacterium Ktedonobacter racemifer type strain (SOSP1-21).</title>
        <authorList>
            <person name="Chang Y.J."/>
            <person name="Land M."/>
            <person name="Hauser L."/>
            <person name="Chertkov O."/>
            <person name="Del Rio T.G."/>
            <person name="Nolan M."/>
            <person name="Copeland A."/>
            <person name="Tice H."/>
            <person name="Cheng J.F."/>
            <person name="Lucas S."/>
            <person name="Han C."/>
            <person name="Goodwin L."/>
            <person name="Pitluck S."/>
            <person name="Ivanova N."/>
            <person name="Ovchinikova G."/>
            <person name="Pati A."/>
            <person name="Chen A."/>
            <person name="Palaniappan K."/>
            <person name="Mavromatis K."/>
            <person name="Liolios K."/>
            <person name="Brettin T."/>
            <person name="Fiebig A."/>
            <person name="Rohde M."/>
            <person name="Abt B."/>
            <person name="Goker M."/>
            <person name="Detter J.C."/>
            <person name="Woyke T."/>
            <person name="Bristow J."/>
            <person name="Eisen J.A."/>
            <person name="Markowitz V."/>
            <person name="Hugenholtz P."/>
            <person name="Kyrpides N.C."/>
            <person name="Klenk H.P."/>
            <person name="Lapidus A."/>
        </authorList>
    </citation>
    <scope>NUCLEOTIDE SEQUENCE [LARGE SCALE GENOMIC DNA]</scope>
    <source>
        <strain evidence="4">DSM 44963</strain>
    </source>
</reference>
<dbReference type="InParanoid" id="D6TXQ4"/>
<dbReference type="InterPro" id="IPR036812">
    <property type="entry name" value="NAD(P)_OxRdtase_dom_sf"/>
</dbReference>
<comment type="caution">
    <text evidence="3">The sequence shown here is derived from an EMBL/GenBank/DDBJ whole genome shotgun (WGS) entry which is preliminary data.</text>
</comment>
<name>D6TXQ4_KTERA</name>
<dbReference type="AlphaFoldDB" id="D6TXQ4"/>
<evidence type="ECO:0000313" key="4">
    <source>
        <dbReference type="Proteomes" id="UP000004508"/>
    </source>
</evidence>
<dbReference type="GO" id="GO:0016491">
    <property type="term" value="F:oxidoreductase activity"/>
    <property type="evidence" value="ECO:0007669"/>
    <property type="project" value="UniProtKB-KW"/>
</dbReference>
<feature type="domain" description="NADP-dependent oxidoreductase" evidence="2">
    <location>
        <begin position="76"/>
        <end position="200"/>
    </location>
</feature>
<dbReference type="SUPFAM" id="SSF51430">
    <property type="entry name" value="NAD(P)-linked oxidoreductase"/>
    <property type="match status" value="1"/>
</dbReference>
<dbReference type="STRING" id="485913.Krac_4023"/>
<evidence type="ECO:0000313" key="3">
    <source>
        <dbReference type="EMBL" id="EFH83101.1"/>
    </source>
</evidence>
<gene>
    <name evidence="3" type="ORF">Krac_4023</name>
</gene>
<sequence length="221" mass="24975">MNRGLESKERSTVRRSRLVEMIAPLRNTALPSSVRDGRCSKQSTVFLGRDVEESLACRGWCSPYLTGCLSLSDKRGISEVTVEQIEAAQKFFQVVTVQNLYNLVMCQSEDVLEYCQRANIGFIPWFPLAAGSMTQPGSPLDALAKEKHTTPSGIALAWILKRSPIMLPIPGTSQLKHLEENIAATNIELSDEEFQQLNELGQREWQRHQIDKHQYLKDLEK</sequence>